<keyword evidence="4 7" id="KW-1133">Transmembrane helix</keyword>
<dbReference type="RefSeq" id="WP_062393499.1">
    <property type="nucleotide sequence ID" value="NZ_CP011853.1"/>
</dbReference>
<reference evidence="10" key="1">
    <citation type="submission" date="2015-06" db="EMBL/GenBank/DDBJ databases">
        <title>Complete genome sequence and metabolic analysis of phthalate degradation pathway in Gordonia sp. QH-11.</title>
        <authorList>
            <person name="Jin D."/>
            <person name="Kong X."/>
            <person name="Bai Z."/>
        </authorList>
    </citation>
    <scope>NUCLEOTIDE SEQUENCE [LARGE SCALE GENOMIC DNA]</scope>
    <source>
        <strain evidence="10">QH-11</strain>
    </source>
</reference>
<name>A0A0N9NIQ0_9ACTN</name>
<evidence type="ECO:0000256" key="3">
    <source>
        <dbReference type="ARBA" id="ARBA00022692"/>
    </source>
</evidence>
<comment type="subcellular location">
    <subcellularLocation>
        <location evidence="1">Cell membrane</location>
        <topology evidence="1">Single-pass membrane protein</topology>
    </subcellularLocation>
</comment>
<dbReference type="STRING" id="1136941.ACH46_14195"/>
<dbReference type="InterPro" id="IPR007168">
    <property type="entry name" value="Phageshock_PspC_N"/>
</dbReference>
<feature type="domain" description="Phage shock protein PspC N-terminal" evidence="8">
    <location>
        <begin position="22"/>
        <end position="78"/>
    </location>
</feature>
<evidence type="ECO:0000256" key="1">
    <source>
        <dbReference type="ARBA" id="ARBA00004162"/>
    </source>
</evidence>
<keyword evidence="5 7" id="KW-0472">Membrane</keyword>
<dbReference type="PATRIC" id="fig|1136941.3.peg.2899"/>
<dbReference type="GO" id="GO:0005886">
    <property type="term" value="C:plasma membrane"/>
    <property type="evidence" value="ECO:0007669"/>
    <property type="project" value="UniProtKB-SubCell"/>
</dbReference>
<dbReference type="PANTHER" id="PTHR33885">
    <property type="entry name" value="PHAGE SHOCK PROTEIN C"/>
    <property type="match status" value="1"/>
</dbReference>
<evidence type="ECO:0000256" key="7">
    <source>
        <dbReference type="SAM" id="Phobius"/>
    </source>
</evidence>
<proteinExistence type="predicted"/>
<evidence type="ECO:0000313" key="9">
    <source>
        <dbReference type="EMBL" id="ALG85417.1"/>
    </source>
</evidence>
<evidence type="ECO:0000256" key="6">
    <source>
        <dbReference type="SAM" id="MobiDB-lite"/>
    </source>
</evidence>
<evidence type="ECO:0000256" key="2">
    <source>
        <dbReference type="ARBA" id="ARBA00022475"/>
    </source>
</evidence>
<reference evidence="9 10" key="2">
    <citation type="journal article" date="2017" name="Int. J. Syst. Evol. Microbiol.">
        <title>Gordonia phthalatica sp. nov., a di-n-butyl phthalate-degrading bacterium isolated from activated sludge.</title>
        <authorList>
            <person name="Jin D."/>
            <person name="Kong X."/>
            <person name="Jia M."/>
            <person name="Yu X."/>
            <person name="Wang X."/>
            <person name="Zhuang X."/>
            <person name="Deng Y."/>
            <person name="Bai Z."/>
        </authorList>
    </citation>
    <scope>NUCLEOTIDE SEQUENCE [LARGE SCALE GENOMIC DNA]</scope>
    <source>
        <strain evidence="9 10">QH-11</strain>
    </source>
</reference>
<gene>
    <name evidence="9" type="ORF">ACH46_14195</name>
</gene>
<evidence type="ECO:0000256" key="4">
    <source>
        <dbReference type="ARBA" id="ARBA00022989"/>
    </source>
</evidence>
<dbReference type="EMBL" id="CP011853">
    <property type="protein sequence ID" value="ALG85417.1"/>
    <property type="molecule type" value="Genomic_DNA"/>
</dbReference>
<dbReference type="Proteomes" id="UP000063789">
    <property type="component" value="Chromosome"/>
</dbReference>
<evidence type="ECO:0000313" key="10">
    <source>
        <dbReference type="Proteomes" id="UP000063789"/>
    </source>
</evidence>
<dbReference type="InterPro" id="IPR052027">
    <property type="entry name" value="PspC"/>
</dbReference>
<keyword evidence="3 7" id="KW-0812">Transmembrane</keyword>
<dbReference type="AlphaFoldDB" id="A0A0N9NIQ0"/>
<feature type="transmembrane region" description="Helical" evidence="7">
    <location>
        <begin position="53"/>
        <end position="76"/>
    </location>
</feature>
<keyword evidence="2" id="KW-1003">Cell membrane</keyword>
<dbReference type="OrthoDB" id="7359894at2"/>
<dbReference type="Pfam" id="PF04024">
    <property type="entry name" value="PspC"/>
    <property type="match status" value="1"/>
</dbReference>
<evidence type="ECO:0000259" key="8">
    <source>
        <dbReference type="Pfam" id="PF04024"/>
    </source>
</evidence>
<evidence type="ECO:0000256" key="5">
    <source>
        <dbReference type="ARBA" id="ARBA00023136"/>
    </source>
</evidence>
<dbReference type="KEGG" id="goq:ACH46_14195"/>
<sequence>MTGPGFPDSYGAYEPQPVPQRKRLTRSSTDRMLGGVAGGLAEYFGVDSTWVRIAFAASIILPGPQVLLYLILWLVIPKG</sequence>
<organism evidence="9 10">
    <name type="scientific">Gordonia phthalatica</name>
    <dbReference type="NCBI Taxonomy" id="1136941"/>
    <lineage>
        <taxon>Bacteria</taxon>
        <taxon>Bacillati</taxon>
        <taxon>Actinomycetota</taxon>
        <taxon>Actinomycetes</taxon>
        <taxon>Mycobacteriales</taxon>
        <taxon>Gordoniaceae</taxon>
        <taxon>Gordonia</taxon>
    </lineage>
</organism>
<accession>A0A0N9NIQ0</accession>
<protein>
    <submittedName>
        <fullName evidence="9">Phage-shock protein</fullName>
    </submittedName>
</protein>
<dbReference type="PANTHER" id="PTHR33885:SF3">
    <property type="entry name" value="PHAGE SHOCK PROTEIN C"/>
    <property type="match status" value="1"/>
</dbReference>
<keyword evidence="10" id="KW-1185">Reference proteome</keyword>
<feature type="region of interest" description="Disordered" evidence="6">
    <location>
        <begin position="1"/>
        <end position="27"/>
    </location>
</feature>